<dbReference type="EMBL" id="CP017675">
    <property type="protein sequence ID" value="APB33033.1"/>
    <property type="molecule type" value="Genomic_DNA"/>
</dbReference>
<feature type="transmembrane region" description="Helical" evidence="1">
    <location>
        <begin position="49"/>
        <end position="71"/>
    </location>
</feature>
<accession>A0A1J0AAV2</accession>
<evidence type="ECO:0000313" key="2">
    <source>
        <dbReference type="EMBL" id="APB33033.1"/>
    </source>
</evidence>
<feature type="transmembrane region" description="Helical" evidence="1">
    <location>
        <begin position="100"/>
        <end position="127"/>
    </location>
</feature>
<feature type="transmembrane region" description="Helical" evidence="1">
    <location>
        <begin position="147"/>
        <end position="174"/>
    </location>
</feature>
<evidence type="ECO:0000256" key="1">
    <source>
        <dbReference type="SAM" id="Phobius"/>
    </source>
</evidence>
<evidence type="ECO:0000313" key="3">
    <source>
        <dbReference type="Proteomes" id="UP000180235"/>
    </source>
</evidence>
<dbReference type="PANTHER" id="PTHR34548">
    <property type="entry name" value="PROTEIN TIC 21, CHLOROPLASTIC"/>
    <property type="match status" value="1"/>
</dbReference>
<name>A0A1J0AAV2_9CYAN</name>
<dbReference type="Pfam" id="PF12263">
    <property type="entry name" value="DUF3611"/>
    <property type="match status" value="1"/>
</dbReference>
<keyword evidence="1" id="KW-0812">Transmembrane</keyword>
<dbReference type="Proteomes" id="UP000180235">
    <property type="component" value="Chromosome"/>
</dbReference>
<dbReference type="KEGG" id="glt:GlitD10_0719"/>
<keyword evidence="1" id="KW-1133">Transmembrane helix</keyword>
<feature type="transmembrane region" description="Helical" evidence="1">
    <location>
        <begin position="21"/>
        <end position="43"/>
    </location>
</feature>
<keyword evidence="1" id="KW-0472">Membrane</keyword>
<proteinExistence type="predicted"/>
<gene>
    <name evidence="2" type="ORF">GlitD10_0719</name>
</gene>
<dbReference type="STRING" id="1188229.GlitD10_0719"/>
<reference evidence="2 3" key="1">
    <citation type="submission" date="2016-10" db="EMBL/GenBank/DDBJ databases">
        <title>Description of Gloeomargarita lithophora gen. nov., sp. nov., a thylakoid-bearing basal-branching cyanobacterium with intracellular carbonates, and proposal for Gloeomargaritales ord. nov.</title>
        <authorList>
            <person name="Moreira D."/>
            <person name="Tavera R."/>
            <person name="Benzerara K."/>
            <person name="Skouri-Panet F."/>
            <person name="Couradeau E."/>
            <person name="Gerard E."/>
            <person name="Loussert C."/>
            <person name="Novelo E."/>
            <person name="Zivanovic Y."/>
            <person name="Lopez-Garcia P."/>
        </authorList>
    </citation>
    <scope>NUCLEOTIDE SEQUENCE [LARGE SCALE GENOMIC DNA]</scope>
    <source>
        <strain evidence="2 3">D10</strain>
    </source>
</reference>
<protein>
    <submittedName>
        <fullName evidence="2">Uncharacterized protein</fullName>
    </submittedName>
</protein>
<sequence>MVPPSGSNRLQAARTLKRASWVGFWVQVVLGVVALLILLFALLQRRITLQSGTGLTLGLVGIGTLGLGVWLKHQSVHLAHRLAEMEWEHRPRKDEVLNKLCLEMGVALVGILATLLGSFVVIGSLFAKALLVPQGTLALASQPVDALDILVVQGLLNTIAGHFTALVTTLWPLWQITRTEAN</sequence>
<dbReference type="PANTHER" id="PTHR34548:SF2">
    <property type="entry name" value="PROTEIN TIC 21, CHLOROPLASTIC"/>
    <property type="match status" value="1"/>
</dbReference>
<dbReference type="InterPro" id="IPR022051">
    <property type="entry name" value="DUF3611"/>
</dbReference>
<keyword evidence="3" id="KW-1185">Reference proteome</keyword>
<organism evidence="2 3">
    <name type="scientific">Gloeomargarita lithophora Alchichica-D10</name>
    <dbReference type="NCBI Taxonomy" id="1188229"/>
    <lineage>
        <taxon>Bacteria</taxon>
        <taxon>Bacillati</taxon>
        <taxon>Cyanobacteriota</taxon>
        <taxon>Cyanophyceae</taxon>
        <taxon>Gloeomargaritales</taxon>
        <taxon>Gloeomargaritaceae</taxon>
        <taxon>Gloeomargarita</taxon>
    </lineage>
</organism>
<dbReference type="RefSeq" id="WP_084111450.1">
    <property type="nucleotide sequence ID" value="NZ_CP017675.1"/>
</dbReference>
<dbReference type="AlphaFoldDB" id="A0A1J0AAV2"/>